<reference evidence="1 2" key="1">
    <citation type="submission" date="2020-09" db="EMBL/GenBank/DDBJ databases">
        <title>De no assembly of potato wild relative species, Solanum commersonii.</title>
        <authorList>
            <person name="Cho K."/>
        </authorList>
    </citation>
    <scope>NUCLEOTIDE SEQUENCE [LARGE SCALE GENOMIC DNA]</scope>
    <source>
        <strain evidence="1">LZ3.2</strain>
        <tissue evidence="1">Leaf</tissue>
    </source>
</reference>
<dbReference type="OrthoDB" id="1914074at2759"/>
<organism evidence="1 2">
    <name type="scientific">Solanum commersonii</name>
    <name type="common">Commerson's wild potato</name>
    <name type="synonym">Commerson's nightshade</name>
    <dbReference type="NCBI Taxonomy" id="4109"/>
    <lineage>
        <taxon>Eukaryota</taxon>
        <taxon>Viridiplantae</taxon>
        <taxon>Streptophyta</taxon>
        <taxon>Embryophyta</taxon>
        <taxon>Tracheophyta</taxon>
        <taxon>Spermatophyta</taxon>
        <taxon>Magnoliopsida</taxon>
        <taxon>eudicotyledons</taxon>
        <taxon>Gunneridae</taxon>
        <taxon>Pentapetalae</taxon>
        <taxon>asterids</taxon>
        <taxon>lamiids</taxon>
        <taxon>Solanales</taxon>
        <taxon>Solanaceae</taxon>
        <taxon>Solanoideae</taxon>
        <taxon>Solaneae</taxon>
        <taxon>Solanum</taxon>
    </lineage>
</organism>
<name>A0A9J5YB30_SOLCO</name>
<evidence type="ECO:0000313" key="1">
    <source>
        <dbReference type="EMBL" id="KAG5597341.1"/>
    </source>
</evidence>
<gene>
    <name evidence="1" type="ORF">H5410_038573</name>
</gene>
<evidence type="ECO:0000313" key="2">
    <source>
        <dbReference type="Proteomes" id="UP000824120"/>
    </source>
</evidence>
<comment type="caution">
    <text evidence="1">The sequence shown here is derived from an EMBL/GenBank/DDBJ whole genome shotgun (WGS) entry which is preliminary data.</text>
</comment>
<dbReference type="AlphaFoldDB" id="A0A9J5YB30"/>
<sequence length="321" mass="34739">MVPLLLSKRTKFPITVKLNPATNFLLVFVFQIKVSSESIKNKPPSCLSCKVALALIGLFRFADQTISRNIDKNHRPLGIKGHQSFVEPLHPPNSQVFKHHSFLGLVDSADRSSMEISMISDTLTTVVTTQGLGVSKFLLNRNLNFSSNNVFSLSDSSSEQQSPSAAGVRQISAVICPIDALAPPPVKYNKVKAAPRRLARKTRRIIRKSLVGGADEGDENGFLFDGGNYDGPFGGGSSWGGGGGGGGRGWNFDGFGGANWEESSSNSFSDPAFDFVYELMCWAALSNCLHFAFKKVVRIVAGGFSDTAREKVVPVRLTSVY</sequence>
<accession>A0A9J5YB30</accession>
<dbReference type="PANTHER" id="PTHR36751:SF1">
    <property type="entry name" value="F3E22.8 PROTEIN"/>
    <property type="match status" value="1"/>
</dbReference>
<dbReference type="PANTHER" id="PTHR36751">
    <property type="entry name" value="F3E22.8 PROTEIN"/>
    <property type="match status" value="1"/>
</dbReference>
<proteinExistence type="predicted"/>
<dbReference type="Proteomes" id="UP000824120">
    <property type="component" value="Chromosome 7"/>
</dbReference>
<protein>
    <submittedName>
        <fullName evidence="1">Uncharacterized protein</fullName>
    </submittedName>
</protein>
<dbReference type="EMBL" id="JACXVP010000007">
    <property type="protein sequence ID" value="KAG5597341.1"/>
    <property type="molecule type" value="Genomic_DNA"/>
</dbReference>
<keyword evidence="2" id="KW-1185">Reference proteome</keyword>